<feature type="domain" description="Solute-binding protein family 3/N-terminal" evidence="2">
    <location>
        <begin position="70"/>
        <end position="273"/>
    </location>
</feature>
<dbReference type="Gene3D" id="3.40.190.10">
    <property type="entry name" value="Periplasmic binding protein-like II"/>
    <property type="match status" value="2"/>
</dbReference>
<dbReference type="SUPFAM" id="SSF53850">
    <property type="entry name" value="Periplasmic binding protein-like II"/>
    <property type="match status" value="1"/>
</dbReference>
<keyword evidence="1" id="KW-0732">Signal</keyword>
<accession>A0A4Y9SQP9</accession>
<organism evidence="3 4">
    <name type="scientific">Zemynaea arenosa</name>
    <dbReference type="NCBI Taxonomy" id="2561931"/>
    <lineage>
        <taxon>Bacteria</taxon>
        <taxon>Pseudomonadati</taxon>
        <taxon>Pseudomonadota</taxon>
        <taxon>Betaproteobacteria</taxon>
        <taxon>Burkholderiales</taxon>
        <taxon>Oxalobacteraceae</taxon>
        <taxon>Telluria group</taxon>
        <taxon>Zemynaea</taxon>
    </lineage>
</organism>
<evidence type="ECO:0000256" key="1">
    <source>
        <dbReference type="SAM" id="SignalP"/>
    </source>
</evidence>
<dbReference type="Pfam" id="PF00497">
    <property type="entry name" value="SBP_bac_3"/>
    <property type="match status" value="1"/>
</dbReference>
<dbReference type="InterPro" id="IPR001638">
    <property type="entry name" value="Solute-binding_3/MltF_N"/>
</dbReference>
<dbReference type="EMBL" id="SPVF01000047">
    <property type="protein sequence ID" value="TFW27807.1"/>
    <property type="molecule type" value="Genomic_DNA"/>
</dbReference>
<keyword evidence="4" id="KW-1185">Reference proteome</keyword>
<feature type="chain" id="PRO_5021236052" evidence="1">
    <location>
        <begin position="35"/>
        <end position="281"/>
    </location>
</feature>
<feature type="signal peptide" evidence="1">
    <location>
        <begin position="1"/>
        <end position="34"/>
    </location>
</feature>
<protein>
    <submittedName>
        <fullName evidence="3">Transporter substrate-binding domain-containing protein</fullName>
    </submittedName>
</protein>
<comment type="caution">
    <text evidence="3">The sequence shown here is derived from an EMBL/GenBank/DDBJ whole genome shotgun (WGS) entry which is preliminary data.</text>
</comment>
<reference evidence="3 4" key="1">
    <citation type="submission" date="2019-03" db="EMBL/GenBank/DDBJ databases">
        <title>Draft Genome Sequence of Massilia arenosa sp. nov., a Novel Massilia Species Isolated from a Sandy-loam Maize Soil.</title>
        <authorList>
            <person name="Raths R."/>
            <person name="Peta V."/>
            <person name="Bucking H."/>
        </authorList>
    </citation>
    <scope>NUCLEOTIDE SEQUENCE [LARGE SCALE GENOMIC DNA]</scope>
    <source>
        <strain evidence="3 4">MC02</strain>
    </source>
</reference>
<name>A0A4Y9SQP9_9BURK</name>
<evidence type="ECO:0000313" key="3">
    <source>
        <dbReference type="EMBL" id="TFW27807.1"/>
    </source>
</evidence>
<sequence>MLGRVCRIRTLRTYTARIGALALLALGLARPVSAAVADPATSSTSRSRDVITLCFERQEVLPWRTLDRGGLNFELLNQVATRLGITFEYESMPWKRCLAQLQANEVGGAFAVSFSKDRMHIGAYPGGDAPDLSKRMHVDRYFLIRRKGSKLDWDGKTFRNLDGAIGVQLGYSVGEFLRGQRVAVDEGSQRASELAQKLLAGRLAGAAVGGGDAMVLMHSTLSPQLELVNTPLIEKPYYLILSHALVNANPQLAEKIWKAVEEVRNSPGYRKLERDTVGGRH</sequence>
<dbReference type="OrthoDB" id="9133137at2"/>
<evidence type="ECO:0000259" key="2">
    <source>
        <dbReference type="Pfam" id="PF00497"/>
    </source>
</evidence>
<gene>
    <name evidence="3" type="ORF">E4L96_03330</name>
</gene>
<dbReference type="Proteomes" id="UP000298438">
    <property type="component" value="Unassembled WGS sequence"/>
</dbReference>
<proteinExistence type="predicted"/>
<evidence type="ECO:0000313" key="4">
    <source>
        <dbReference type="Proteomes" id="UP000298438"/>
    </source>
</evidence>
<dbReference type="AlphaFoldDB" id="A0A4Y9SQP9"/>